<dbReference type="NCBIfam" id="TIGR01456">
    <property type="entry name" value="CECR5"/>
    <property type="match status" value="1"/>
</dbReference>
<evidence type="ECO:0000256" key="4">
    <source>
        <dbReference type="SAM" id="MobiDB-lite"/>
    </source>
</evidence>
<dbReference type="Ensembl" id="ENSZALT00000021608.1">
    <property type="protein sequence ID" value="ENSZALP00000016127.1"/>
    <property type="gene ID" value="ENSZALG00000013050.1"/>
</dbReference>
<feature type="compositionally biased region" description="Low complexity" evidence="4">
    <location>
        <begin position="143"/>
        <end position="158"/>
    </location>
</feature>
<evidence type="ECO:0000256" key="1">
    <source>
        <dbReference type="ARBA" id="ARBA00007958"/>
    </source>
</evidence>
<keyword evidence="6" id="KW-1185">Reference proteome</keyword>
<dbReference type="AlphaFoldDB" id="A0A8D2N1T1"/>
<dbReference type="SUPFAM" id="SSF56784">
    <property type="entry name" value="HAD-like"/>
    <property type="match status" value="1"/>
</dbReference>
<dbReference type="InterPro" id="IPR006357">
    <property type="entry name" value="HAD-SF_hydro_IIA"/>
</dbReference>
<dbReference type="InterPro" id="IPR023214">
    <property type="entry name" value="HAD_sf"/>
</dbReference>
<dbReference type="Proteomes" id="UP000694413">
    <property type="component" value="Unassembled WGS sequence"/>
</dbReference>
<comment type="similarity">
    <text evidence="1">Belongs to the HAD-like hydrolase superfamily.</text>
</comment>
<accession>A0A8D2N1T1</accession>
<evidence type="ECO:0000256" key="3">
    <source>
        <dbReference type="ARBA" id="ARBA00069384"/>
    </source>
</evidence>
<feature type="region of interest" description="Disordered" evidence="4">
    <location>
        <begin position="98"/>
        <end position="173"/>
    </location>
</feature>
<protein>
    <recommendedName>
        <fullName evidence="3">Haloacid dehalogenase-like hydrolase domain-containing 5</fullName>
    </recommendedName>
</protein>
<proteinExistence type="inferred from homology"/>
<dbReference type="GO" id="GO:0005739">
    <property type="term" value="C:mitochondrion"/>
    <property type="evidence" value="ECO:0007669"/>
    <property type="project" value="TreeGrafter"/>
</dbReference>
<dbReference type="PANTHER" id="PTHR14269:SF17">
    <property type="entry name" value="HALOACID DEHALOGENASE-LIKE HYDROLASE DOMAIN-CONTAINING 5"/>
    <property type="match status" value="1"/>
</dbReference>
<dbReference type="GO" id="GO:0046474">
    <property type="term" value="P:glycerophospholipid biosynthetic process"/>
    <property type="evidence" value="ECO:0007669"/>
    <property type="project" value="TreeGrafter"/>
</dbReference>
<dbReference type="PANTHER" id="PTHR14269">
    <property type="entry name" value="CDP-DIACYLGLYCEROL--GLYCEROL-3-PHOSPHATE 3-PHOSPHATIDYLTRANSFERASE-RELATED"/>
    <property type="match status" value="1"/>
</dbReference>
<dbReference type="NCBIfam" id="TIGR01460">
    <property type="entry name" value="HAD-SF-IIA"/>
    <property type="match status" value="1"/>
</dbReference>
<reference evidence="5" key="2">
    <citation type="submission" date="2025-09" db="UniProtKB">
        <authorList>
            <consortium name="Ensembl"/>
        </authorList>
    </citation>
    <scope>IDENTIFICATION</scope>
</reference>
<sequence>MGSRGPVAAACPAAGADGSCSPGAAGARGGRGGWRCAARCGPAGRCCAPRGRPPAGSAAGCVRGGCGAGAGRAGGSRLTVPSARLAAAGLRVPVRCGRRAGAGQPARARRPPRLPEADGRRRAAAGARGVPDQRRELHALGQGPRAVPGAGAAGNADGAAGGSPGDPGRAAPPVPGLAAARGSCRTAGRRGHILPAGPSRALSVPQVPPEQVILSHSPLQLFSQFHQRCMLVAGQGPVVENAHNLGFKHVVTIEALRKAYPLLDMVDLSRRPKELPPPPPAGFPTIEGVILFGEPVRWETSLQLIADVLLSNGNPGAELQDVPYPHLPILACNMDLLWMAEAKMPRFGHGTFLLCLESIYKKVTGKELRYEALIGKPSPITYRYAQHLIQQQAEKQGWKAPIRHLYAVGDNPMSDVYGANLYNSYLKSAQQNQVQAGQKRSPQAASSCESILVCTGVFRPDGAAPRETGETVFHGHRDFCFEPSLLQPSHIVQDVDEAVQLAFKKENWS</sequence>
<keyword evidence="2" id="KW-0732">Signal</keyword>
<evidence type="ECO:0000256" key="2">
    <source>
        <dbReference type="ARBA" id="ARBA00022729"/>
    </source>
</evidence>
<evidence type="ECO:0000313" key="6">
    <source>
        <dbReference type="Proteomes" id="UP000694413"/>
    </source>
</evidence>
<dbReference type="InterPro" id="IPR050324">
    <property type="entry name" value="CDP-alcohol_PTase-I"/>
</dbReference>
<dbReference type="FunFam" id="3.40.50.1000:FF:000081">
    <property type="entry name" value="Haloacid dehalogenase like hydrolase domain containing 5"/>
    <property type="match status" value="1"/>
</dbReference>
<organism evidence="5 6">
    <name type="scientific">Zonotrichia albicollis</name>
    <name type="common">White-throated sparrow</name>
    <name type="synonym">Fringilla albicollis</name>
    <dbReference type="NCBI Taxonomy" id="44394"/>
    <lineage>
        <taxon>Eukaryota</taxon>
        <taxon>Metazoa</taxon>
        <taxon>Chordata</taxon>
        <taxon>Craniata</taxon>
        <taxon>Vertebrata</taxon>
        <taxon>Euteleostomi</taxon>
        <taxon>Archelosauria</taxon>
        <taxon>Archosauria</taxon>
        <taxon>Dinosauria</taxon>
        <taxon>Saurischia</taxon>
        <taxon>Theropoda</taxon>
        <taxon>Coelurosauria</taxon>
        <taxon>Aves</taxon>
        <taxon>Neognathae</taxon>
        <taxon>Neoaves</taxon>
        <taxon>Telluraves</taxon>
        <taxon>Australaves</taxon>
        <taxon>Passeriformes</taxon>
        <taxon>Passerellidae</taxon>
        <taxon>Zonotrichia</taxon>
    </lineage>
</organism>
<dbReference type="Gene3D" id="3.40.50.1000">
    <property type="entry name" value="HAD superfamily/HAD-like"/>
    <property type="match status" value="1"/>
</dbReference>
<evidence type="ECO:0000313" key="5">
    <source>
        <dbReference type="Ensembl" id="ENSZALP00000016127.1"/>
    </source>
</evidence>
<name>A0A8D2N1T1_ZONAL</name>
<reference evidence="5" key="1">
    <citation type="submission" date="2025-08" db="UniProtKB">
        <authorList>
            <consortium name="Ensembl"/>
        </authorList>
    </citation>
    <scope>IDENTIFICATION</scope>
</reference>
<dbReference type="InterPro" id="IPR036412">
    <property type="entry name" value="HAD-like_sf"/>
</dbReference>
<dbReference type="InterPro" id="IPR006353">
    <property type="entry name" value="HAD-SF_hydro_IIA_CECR5"/>
</dbReference>